<dbReference type="Proteomes" id="UP000284531">
    <property type="component" value="Unassembled WGS sequence"/>
</dbReference>
<evidence type="ECO:0000313" key="1">
    <source>
        <dbReference type="EMBL" id="RKE02475.1"/>
    </source>
</evidence>
<organism evidence="1 2">
    <name type="scientific">Marinifilum flexuosum</name>
    <dbReference type="NCBI Taxonomy" id="1117708"/>
    <lineage>
        <taxon>Bacteria</taxon>
        <taxon>Pseudomonadati</taxon>
        <taxon>Bacteroidota</taxon>
        <taxon>Bacteroidia</taxon>
        <taxon>Marinilabiliales</taxon>
        <taxon>Marinifilaceae</taxon>
    </lineage>
</organism>
<keyword evidence="2" id="KW-1185">Reference proteome</keyword>
<name>A0A419X431_9BACT</name>
<dbReference type="AlphaFoldDB" id="A0A419X431"/>
<comment type="caution">
    <text evidence="1">The sequence shown here is derived from an EMBL/GenBank/DDBJ whole genome shotgun (WGS) entry which is preliminary data.</text>
</comment>
<dbReference type="OrthoDB" id="9769319at2"/>
<evidence type="ECO:0000313" key="2">
    <source>
        <dbReference type="Proteomes" id="UP000284531"/>
    </source>
</evidence>
<sequence>MKSYKWMYCSVIVLLVACKNNKLKRDQVQSSQISLLSHSDLDSMIIEYEKHANINIRIANNLYTTINEQPSWNADQYRTYCIDPIMYLNIIDSIFYFDDDLNSKKGKIQMNAEQYIKHVRNSVKQEFEEYGYAGGQDYGFLFDIKDHYLKELILQYVNNEALSAEQKDKLKKDLNLIESIEQ</sequence>
<proteinExistence type="predicted"/>
<dbReference type="PROSITE" id="PS51257">
    <property type="entry name" value="PROKAR_LIPOPROTEIN"/>
    <property type="match status" value="1"/>
</dbReference>
<dbReference type="EMBL" id="RAPQ01000009">
    <property type="protein sequence ID" value="RKE02475.1"/>
    <property type="molecule type" value="Genomic_DNA"/>
</dbReference>
<evidence type="ECO:0008006" key="3">
    <source>
        <dbReference type="Google" id="ProtNLM"/>
    </source>
</evidence>
<accession>A0A419X431</accession>
<protein>
    <recommendedName>
        <fullName evidence="3">Lipoprotein</fullName>
    </recommendedName>
</protein>
<gene>
    <name evidence="1" type="ORF">BXY64_2565</name>
</gene>
<reference evidence="1 2" key="1">
    <citation type="submission" date="2018-09" db="EMBL/GenBank/DDBJ databases">
        <title>Genomic Encyclopedia of Archaeal and Bacterial Type Strains, Phase II (KMG-II): from individual species to whole genera.</title>
        <authorList>
            <person name="Goeker M."/>
        </authorList>
    </citation>
    <scope>NUCLEOTIDE SEQUENCE [LARGE SCALE GENOMIC DNA]</scope>
    <source>
        <strain evidence="1 2">DSM 21950</strain>
    </source>
</reference>
<dbReference type="RefSeq" id="WP_147375986.1">
    <property type="nucleotide sequence ID" value="NZ_CANNEC010000001.1"/>
</dbReference>